<proteinExistence type="predicted"/>
<dbReference type="Proteomes" id="UP000518266">
    <property type="component" value="Unassembled WGS sequence"/>
</dbReference>
<dbReference type="AlphaFoldDB" id="A0A7J5Y016"/>
<feature type="region of interest" description="Disordered" evidence="1">
    <location>
        <begin position="1"/>
        <end position="78"/>
    </location>
</feature>
<name>A0A7J5Y016_DISMA</name>
<sequence length="137" mass="14946">MGCSDRLPGHGPDPQAVKRSCGLAHITPGQKDPGHLPDPHVLWSHEDKEGEQATGASRPQLHQRAPPSGRGREIKPSSSTFSFQMIHLPHFAPRMLSLCSSVTFTPSHTDRDQPSIQIATHTQGWMGSCLTLKELSL</sequence>
<reference evidence="2 3" key="1">
    <citation type="submission" date="2020-03" db="EMBL/GenBank/DDBJ databases">
        <title>Dissostichus mawsoni Genome sequencing and assembly.</title>
        <authorList>
            <person name="Park H."/>
        </authorList>
    </citation>
    <scope>NUCLEOTIDE SEQUENCE [LARGE SCALE GENOMIC DNA]</scope>
    <source>
        <strain evidence="2">DM0001</strain>
        <tissue evidence="2">Muscle</tissue>
    </source>
</reference>
<accession>A0A7J5Y016</accession>
<gene>
    <name evidence="2" type="ORF">F7725_001594</name>
</gene>
<keyword evidence="3" id="KW-1185">Reference proteome</keyword>
<evidence type="ECO:0000256" key="1">
    <source>
        <dbReference type="SAM" id="MobiDB-lite"/>
    </source>
</evidence>
<feature type="compositionally biased region" description="Basic and acidic residues" evidence="1">
    <location>
        <begin position="32"/>
        <end position="51"/>
    </location>
</feature>
<evidence type="ECO:0000313" key="2">
    <source>
        <dbReference type="EMBL" id="KAF3842745.1"/>
    </source>
</evidence>
<dbReference type="EMBL" id="JAAKFY010000018">
    <property type="protein sequence ID" value="KAF3842745.1"/>
    <property type="molecule type" value="Genomic_DNA"/>
</dbReference>
<evidence type="ECO:0000313" key="3">
    <source>
        <dbReference type="Proteomes" id="UP000518266"/>
    </source>
</evidence>
<organism evidence="2 3">
    <name type="scientific">Dissostichus mawsoni</name>
    <name type="common">Antarctic cod</name>
    <dbReference type="NCBI Taxonomy" id="36200"/>
    <lineage>
        <taxon>Eukaryota</taxon>
        <taxon>Metazoa</taxon>
        <taxon>Chordata</taxon>
        <taxon>Craniata</taxon>
        <taxon>Vertebrata</taxon>
        <taxon>Euteleostomi</taxon>
        <taxon>Actinopterygii</taxon>
        <taxon>Neopterygii</taxon>
        <taxon>Teleostei</taxon>
        <taxon>Neoteleostei</taxon>
        <taxon>Acanthomorphata</taxon>
        <taxon>Eupercaria</taxon>
        <taxon>Perciformes</taxon>
        <taxon>Notothenioidei</taxon>
        <taxon>Nototheniidae</taxon>
        <taxon>Dissostichus</taxon>
    </lineage>
</organism>
<comment type="caution">
    <text evidence="2">The sequence shown here is derived from an EMBL/GenBank/DDBJ whole genome shotgun (WGS) entry which is preliminary data.</text>
</comment>
<protein>
    <submittedName>
        <fullName evidence="2">Uncharacterized protein</fullName>
    </submittedName>
</protein>